<dbReference type="RefSeq" id="WP_264744773.1">
    <property type="nucleotide sequence ID" value="NZ_JAPDHV010000012.1"/>
</dbReference>
<gene>
    <name evidence="1" type="ORF">OH806_16445</name>
</gene>
<dbReference type="EMBL" id="JAPDHV010000012">
    <property type="protein sequence ID" value="MCW3162863.1"/>
    <property type="molecule type" value="Genomic_DNA"/>
</dbReference>
<protein>
    <submittedName>
        <fullName evidence="1">Uncharacterized protein</fullName>
    </submittedName>
</protein>
<proteinExistence type="predicted"/>
<organism evidence="1 2">
    <name type="scientific">Chryseobacterium oryctis</name>
    <dbReference type="NCBI Taxonomy" id="2952618"/>
    <lineage>
        <taxon>Bacteria</taxon>
        <taxon>Pseudomonadati</taxon>
        <taxon>Bacteroidota</taxon>
        <taxon>Flavobacteriia</taxon>
        <taxon>Flavobacteriales</taxon>
        <taxon>Weeksellaceae</taxon>
        <taxon>Chryseobacterium group</taxon>
        <taxon>Chryseobacterium</taxon>
    </lineage>
</organism>
<keyword evidence="2" id="KW-1185">Reference proteome</keyword>
<comment type="caution">
    <text evidence="1">The sequence shown here is derived from an EMBL/GenBank/DDBJ whole genome shotgun (WGS) entry which is preliminary data.</text>
</comment>
<accession>A0ABT3HSV4</accession>
<name>A0ABT3HSV4_9FLAO</name>
<evidence type="ECO:0000313" key="1">
    <source>
        <dbReference type="EMBL" id="MCW3162863.1"/>
    </source>
</evidence>
<evidence type="ECO:0000313" key="2">
    <source>
        <dbReference type="Proteomes" id="UP001163719"/>
    </source>
</evidence>
<sequence>MASAVATPSGINAKFIIVAVTRCPEVVLFFPPKSLLKKFVRICPNLIPVLFLGVGSLLPPTTTPAQLFPRARTSFFFA</sequence>
<reference evidence="1" key="1">
    <citation type="submission" date="2022-10" db="EMBL/GenBank/DDBJ databases">
        <title>Chryseobacterium babae sp. nov. isolated from the gut of the beetle Oryctes rhinoceros, and Chryseobacterium kimseyorum sp. nov., isolated from a stick insect rearing cage.</title>
        <authorList>
            <person name="Shelomi M."/>
            <person name="Han C.-J."/>
            <person name="Chen W.-M."/>
            <person name="Chen H.-K."/>
            <person name="Liaw S.-J."/>
            <person name="Muhle E."/>
            <person name="Clermont D."/>
        </authorList>
    </citation>
    <scope>NUCLEOTIDE SEQUENCE</scope>
    <source>
        <strain evidence="1">WLa1L2M3</strain>
    </source>
</reference>
<dbReference type="Proteomes" id="UP001163719">
    <property type="component" value="Unassembled WGS sequence"/>
</dbReference>